<dbReference type="Proteomes" id="UP000222975">
    <property type="component" value="Segment"/>
</dbReference>
<accession>A0A173GDL9</accession>
<sequence>MESTLLQTINETTELCDSLISLSQRLEMLGPIAAESVNFAKIHESINLKVAKIAASMESIEANGINQEAVLEINTAMPGIIPNTIPLNGYTKARSQMNVGFALESLESGKAAMISGSVTGIVAVIVKLFRWVVMTIKQYVKSRRDANRLGVSVTQALQRAGTINEYLLEQLAKTPEAKAARPGFEWLVSIWRPQAGIFKFNEDALVQWWPELVNELEYEYNQISKAFETLRGGGSFVPNIAKAHQSPSMKRFFEALPQGTDRQGNIVEVELAKKQFQENPQRALFQLAERLRYMIMREPKSKGTDFGQELISVGRSIEAYTNVDRLVFDQLNTYDTNNRLGKLEEAFGALYKQVQATRYTADKALVDEFVGYLNRYSEKLNCFVQLITIVSYLDSCSFQILDNVSKATMKYVDIAASN</sequence>
<protein>
    <submittedName>
        <fullName evidence="1">Uncharacterized protein</fullName>
    </submittedName>
</protein>
<evidence type="ECO:0000313" key="2">
    <source>
        <dbReference type="Proteomes" id="UP000222975"/>
    </source>
</evidence>
<reference evidence="2" key="1">
    <citation type="submission" date="2016-03" db="EMBL/GenBank/DDBJ databases">
        <authorList>
            <person name="Sharma R."/>
            <person name="Simister A.R."/>
            <person name="Berg J.A."/>
            <person name="Jensen G.L."/>
            <person name="Keele B.R."/>
            <person name="Ward M.E.H."/>
            <person name="Breakwell D.P."/>
            <person name="Hope S."/>
            <person name="Grose J.H."/>
        </authorList>
    </citation>
    <scope>NUCLEOTIDE SEQUENCE [LARGE SCALE GENOMIC DNA]</scope>
</reference>
<dbReference type="EMBL" id="KU886223">
    <property type="protein sequence ID" value="ANH51752.1"/>
    <property type="molecule type" value="Genomic_DNA"/>
</dbReference>
<organism evidence="1 2">
    <name type="scientific">Erwinia phage vB_EamM_Simmy50</name>
    <dbReference type="NCBI Taxonomy" id="1815988"/>
    <lineage>
        <taxon>Viruses</taxon>
        <taxon>Duplodnaviria</taxon>
        <taxon>Heunggongvirae</taxon>
        <taxon>Uroviricota</taxon>
        <taxon>Caudoviricetes</taxon>
        <taxon>Chimalliviridae</taxon>
        <taxon>Agricanvirus</taxon>
        <taxon>Agricanvirus simmy50</taxon>
    </lineage>
</organism>
<proteinExistence type="predicted"/>
<gene>
    <name evidence="1" type="ORF">SIMMY50_294</name>
</gene>
<evidence type="ECO:0000313" key="1">
    <source>
        <dbReference type="EMBL" id="ANH51752.1"/>
    </source>
</evidence>
<keyword evidence="2" id="KW-1185">Reference proteome</keyword>
<name>A0A173GDL9_9CAUD</name>